<feature type="transmembrane region" description="Helical" evidence="1">
    <location>
        <begin position="127"/>
        <end position="145"/>
    </location>
</feature>
<name>A0A2N0TQM2_9FLAO</name>
<keyword evidence="1" id="KW-0472">Membrane</keyword>
<dbReference type="EMBL" id="LKTS01000044">
    <property type="protein sequence ID" value="PKD17035.1"/>
    <property type="molecule type" value="Genomic_DNA"/>
</dbReference>
<accession>A0A2N0TQM2</accession>
<feature type="transmembrane region" description="Helical" evidence="1">
    <location>
        <begin position="33"/>
        <end position="55"/>
    </location>
</feature>
<organism evidence="2 3">
    <name type="scientific">Salegentibacter salinarum</name>
    <dbReference type="NCBI Taxonomy" id="447422"/>
    <lineage>
        <taxon>Bacteria</taxon>
        <taxon>Pseudomonadati</taxon>
        <taxon>Bacteroidota</taxon>
        <taxon>Flavobacteriia</taxon>
        <taxon>Flavobacteriales</taxon>
        <taxon>Flavobacteriaceae</taxon>
        <taxon>Salegentibacter</taxon>
    </lineage>
</organism>
<keyword evidence="1" id="KW-0812">Transmembrane</keyword>
<dbReference type="OrthoDB" id="673526at2"/>
<reference evidence="2 3" key="1">
    <citation type="submission" date="2015-10" db="EMBL/GenBank/DDBJ databases">
        <title>Draft genome sequence of Salegentibacter salinarum KCTC 12975.</title>
        <authorList>
            <person name="Lin W."/>
            <person name="Zheng Q."/>
        </authorList>
    </citation>
    <scope>NUCLEOTIDE SEQUENCE [LARGE SCALE GENOMIC DNA]</scope>
    <source>
        <strain evidence="2 3">KCTC 12975</strain>
    </source>
</reference>
<evidence type="ECO:0008006" key="4">
    <source>
        <dbReference type="Google" id="ProtNLM"/>
    </source>
</evidence>
<evidence type="ECO:0000313" key="2">
    <source>
        <dbReference type="EMBL" id="PKD17035.1"/>
    </source>
</evidence>
<feature type="transmembrane region" description="Helical" evidence="1">
    <location>
        <begin position="67"/>
        <end position="84"/>
    </location>
</feature>
<dbReference type="Proteomes" id="UP000232673">
    <property type="component" value="Unassembled WGS sequence"/>
</dbReference>
<dbReference type="RefSeq" id="WP_079712392.1">
    <property type="nucleotide sequence ID" value="NZ_FUZC01000004.1"/>
</dbReference>
<comment type="caution">
    <text evidence="2">The sequence shown here is derived from an EMBL/GenBank/DDBJ whole genome shotgun (WGS) entry which is preliminary data.</text>
</comment>
<gene>
    <name evidence="2" type="ORF">APR41_06265</name>
</gene>
<protein>
    <recommendedName>
        <fullName evidence="4">DoxX family protein</fullName>
    </recommendedName>
</protein>
<dbReference type="PANTHER" id="PTHR36974:SF1">
    <property type="entry name" value="DOXX FAMILY MEMBRANE PROTEIN"/>
    <property type="match status" value="1"/>
</dbReference>
<keyword evidence="1" id="KW-1133">Transmembrane helix</keyword>
<proteinExistence type="predicted"/>
<sequence>MKPLIVLIFFFLVAIFAVRVITGIYNFPLSARIGISVMLLFTAMGHFIFPEGMVLMIPDFIPFKKSLVYFTALIEIFGAIGLHIPQFRILTAWLLILFFLAVLPANIKASIEGLDYQKATYDGNGLMYLWFRIPLQILFILWIYFSTIRIK</sequence>
<dbReference type="PANTHER" id="PTHR36974">
    <property type="entry name" value="MEMBRANE PROTEIN-RELATED"/>
    <property type="match status" value="1"/>
</dbReference>
<evidence type="ECO:0000256" key="1">
    <source>
        <dbReference type="SAM" id="Phobius"/>
    </source>
</evidence>
<evidence type="ECO:0000313" key="3">
    <source>
        <dbReference type="Proteomes" id="UP000232673"/>
    </source>
</evidence>
<dbReference type="AlphaFoldDB" id="A0A2N0TQM2"/>
<feature type="transmembrane region" description="Helical" evidence="1">
    <location>
        <begin position="90"/>
        <end position="107"/>
    </location>
</feature>
<keyword evidence="3" id="KW-1185">Reference proteome</keyword>